<gene>
    <name evidence="2" type="ORF">LRP50_11885</name>
</gene>
<evidence type="ECO:0000256" key="1">
    <source>
        <dbReference type="SAM" id="SignalP"/>
    </source>
</evidence>
<accession>A0ABT5R0P0</accession>
<keyword evidence="3" id="KW-1185">Reference proteome</keyword>
<dbReference type="EMBL" id="JAJUBC010000012">
    <property type="protein sequence ID" value="MDD1793833.1"/>
    <property type="molecule type" value="Genomic_DNA"/>
</dbReference>
<keyword evidence="1" id="KW-0732">Signal</keyword>
<dbReference type="RefSeq" id="WP_274164683.1">
    <property type="nucleotide sequence ID" value="NZ_JAJUBC010000012.1"/>
</dbReference>
<proteinExistence type="predicted"/>
<evidence type="ECO:0000313" key="3">
    <source>
        <dbReference type="Proteomes" id="UP001149400"/>
    </source>
</evidence>
<organism evidence="2 3">
    <name type="scientific">Enterovibrio gelatinilyticus</name>
    <dbReference type="NCBI Taxonomy" id="2899819"/>
    <lineage>
        <taxon>Bacteria</taxon>
        <taxon>Pseudomonadati</taxon>
        <taxon>Pseudomonadota</taxon>
        <taxon>Gammaproteobacteria</taxon>
        <taxon>Vibrionales</taxon>
        <taxon>Vibrionaceae</taxon>
        <taxon>Enterovibrio</taxon>
    </lineage>
</organism>
<sequence>MKSMILLLTLLLSACSADIGRGIAESDCSKIRNNADREQCYKDVERTFEHYP</sequence>
<protein>
    <recommendedName>
        <fullName evidence="4">Lipoprotein</fullName>
    </recommendedName>
</protein>
<evidence type="ECO:0008006" key="4">
    <source>
        <dbReference type="Google" id="ProtNLM"/>
    </source>
</evidence>
<evidence type="ECO:0000313" key="2">
    <source>
        <dbReference type="EMBL" id="MDD1793833.1"/>
    </source>
</evidence>
<dbReference type="PROSITE" id="PS51257">
    <property type="entry name" value="PROKAR_LIPOPROTEIN"/>
    <property type="match status" value="1"/>
</dbReference>
<feature type="signal peptide" evidence="1">
    <location>
        <begin position="1"/>
        <end position="17"/>
    </location>
</feature>
<comment type="caution">
    <text evidence="2">The sequence shown here is derived from an EMBL/GenBank/DDBJ whole genome shotgun (WGS) entry which is preliminary data.</text>
</comment>
<feature type="chain" id="PRO_5047019951" description="Lipoprotein" evidence="1">
    <location>
        <begin position="18"/>
        <end position="52"/>
    </location>
</feature>
<name>A0ABT5R0P0_9GAMM</name>
<dbReference type="Proteomes" id="UP001149400">
    <property type="component" value="Unassembled WGS sequence"/>
</dbReference>
<reference evidence="2" key="1">
    <citation type="submission" date="2021-12" db="EMBL/GenBank/DDBJ databases">
        <title>Enterovibrio ZSDZ35 sp. nov. and Enterovibrio ZSDZ42 sp. nov., isolated from coastal seawater in Qingdao.</title>
        <authorList>
            <person name="Zhang P."/>
        </authorList>
    </citation>
    <scope>NUCLEOTIDE SEQUENCE</scope>
    <source>
        <strain evidence="2">ZSDZ42</strain>
    </source>
</reference>